<dbReference type="Pfam" id="PF13307">
    <property type="entry name" value="Helicase_C_2"/>
    <property type="match status" value="1"/>
</dbReference>
<dbReference type="InterPro" id="IPR013020">
    <property type="entry name" value="Rad3/Chl1-like"/>
</dbReference>
<feature type="domain" description="ATP-dependent helicase C-terminal" evidence="17">
    <location>
        <begin position="112"/>
        <end position="266"/>
    </location>
</feature>
<evidence type="ECO:0000256" key="13">
    <source>
        <dbReference type="ARBA" id="ARBA00023235"/>
    </source>
</evidence>
<dbReference type="GO" id="GO:0003677">
    <property type="term" value="F:DNA binding"/>
    <property type="evidence" value="ECO:0007669"/>
    <property type="project" value="UniProtKB-KW"/>
</dbReference>
<dbReference type="GO" id="GO:0010569">
    <property type="term" value="P:regulation of double-strand break repair via homologous recombination"/>
    <property type="evidence" value="ECO:0007669"/>
    <property type="project" value="TreeGrafter"/>
</dbReference>
<keyword evidence="9" id="KW-0408">Iron</keyword>
<comment type="subcellular location">
    <subcellularLocation>
        <location evidence="1">Nucleus</location>
    </subcellularLocation>
</comment>
<evidence type="ECO:0000256" key="2">
    <source>
        <dbReference type="ARBA" id="ARBA00022485"/>
    </source>
</evidence>
<evidence type="ECO:0000313" key="19">
    <source>
        <dbReference type="Proteomes" id="UP000007303"/>
    </source>
</evidence>
<dbReference type="GO" id="GO:0003678">
    <property type="term" value="F:DNA helicase activity"/>
    <property type="evidence" value="ECO:0007669"/>
    <property type="project" value="InterPro"/>
</dbReference>
<evidence type="ECO:0000256" key="9">
    <source>
        <dbReference type="ARBA" id="ARBA00023004"/>
    </source>
</evidence>
<dbReference type="GO" id="GO:0090657">
    <property type="term" value="P:telomeric loop disassembly"/>
    <property type="evidence" value="ECO:0007669"/>
    <property type="project" value="TreeGrafter"/>
</dbReference>
<keyword evidence="7" id="KW-0347">Helicase</keyword>
<keyword evidence="5" id="KW-0227">DNA damage</keyword>
<evidence type="ECO:0000256" key="5">
    <source>
        <dbReference type="ARBA" id="ARBA00022763"/>
    </source>
</evidence>
<dbReference type="GO" id="GO:0051539">
    <property type="term" value="F:4 iron, 4 sulfur cluster binding"/>
    <property type="evidence" value="ECO:0007669"/>
    <property type="project" value="UniProtKB-KW"/>
</dbReference>
<dbReference type="Gene3D" id="3.40.50.300">
    <property type="entry name" value="P-loop containing nucleotide triphosphate hydrolases"/>
    <property type="match status" value="1"/>
</dbReference>
<dbReference type="InParanoid" id="H3CDN9"/>
<evidence type="ECO:0000256" key="8">
    <source>
        <dbReference type="ARBA" id="ARBA00022840"/>
    </source>
</evidence>
<evidence type="ECO:0000256" key="7">
    <source>
        <dbReference type="ARBA" id="ARBA00022806"/>
    </source>
</evidence>
<keyword evidence="4" id="KW-0547">Nucleotide-binding</keyword>
<keyword evidence="2" id="KW-0004">4Fe-4S</keyword>
<evidence type="ECO:0000256" key="14">
    <source>
        <dbReference type="ARBA" id="ARBA00023242"/>
    </source>
</evidence>
<name>H3CDN9_TETNG</name>
<dbReference type="GO" id="GO:0070182">
    <property type="term" value="F:DNA polymerase binding"/>
    <property type="evidence" value="ECO:0007669"/>
    <property type="project" value="TreeGrafter"/>
</dbReference>
<dbReference type="PANTHER" id="PTHR11472:SF34">
    <property type="entry name" value="REGULATOR OF TELOMERE ELONGATION HELICASE 1"/>
    <property type="match status" value="1"/>
</dbReference>
<keyword evidence="19" id="KW-1185">Reference proteome</keyword>
<keyword evidence="14" id="KW-0539">Nucleus</keyword>
<reference evidence="18" key="3">
    <citation type="submission" date="2025-09" db="UniProtKB">
        <authorList>
            <consortium name="Ensembl"/>
        </authorList>
    </citation>
    <scope>IDENTIFICATION</scope>
</reference>
<dbReference type="SMART" id="SM00491">
    <property type="entry name" value="HELICc2"/>
    <property type="match status" value="1"/>
</dbReference>
<dbReference type="STRING" id="99883.ENSTNIP00000006362"/>
<dbReference type="GO" id="GO:0046872">
    <property type="term" value="F:metal ion binding"/>
    <property type="evidence" value="ECO:0007669"/>
    <property type="project" value="UniProtKB-KW"/>
</dbReference>
<dbReference type="PANTHER" id="PTHR11472">
    <property type="entry name" value="DNA REPAIR DEAD HELICASE RAD3/XP-D SUBFAMILY MEMBER"/>
    <property type="match status" value="1"/>
</dbReference>
<keyword evidence="12" id="KW-0234">DNA repair</keyword>
<dbReference type="GO" id="GO:1904430">
    <property type="term" value="P:negative regulation of t-circle formation"/>
    <property type="evidence" value="ECO:0007669"/>
    <property type="project" value="TreeGrafter"/>
</dbReference>
<evidence type="ECO:0000256" key="15">
    <source>
        <dbReference type="ARBA" id="ARBA00049360"/>
    </source>
</evidence>
<dbReference type="OMA" id="TEYANCI"/>
<reference evidence="19" key="1">
    <citation type="journal article" date="2004" name="Nature">
        <title>Genome duplication in the teleost fish Tetraodon nigroviridis reveals the early vertebrate proto-karyotype.</title>
        <authorList>
            <person name="Jaillon O."/>
            <person name="Aury J.-M."/>
            <person name="Brunet F."/>
            <person name="Petit J.-L."/>
            <person name="Stange-Thomann N."/>
            <person name="Mauceli E."/>
            <person name="Bouneau L."/>
            <person name="Fischer C."/>
            <person name="Ozouf-Costaz C."/>
            <person name="Bernot A."/>
            <person name="Nicaud S."/>
            <person name="Jaffe D."/>
            <person name="Fisher S."/>
            <person name="Lutfalla G."/>
            <person name="Dossat C."/>
            <person name="Segurens B."/>
            <person name="Dasilva C."/>
            <person name="Salanoubat M."/>
            <person name="Levy M."/>
            <person name="Boudet N."/>
            <person name="Castellano S."/>
            <person name="Anthouard V."/>
            <person name="Jubin C."/>
            <person name="Castelli V."/>
            <person name="Katinka M."/>
            <person name="Vacherie B."/>
            <person name="Biemont C."/>
            <person name="Skalli Z."/>
            <person name="Cattolico L."/>
            <person name="Poulain J."/>
            <person name="De Berardinis V."/>
            <person name="Cruaud C."/>
            <person name="Duprat S."/>
            <person name="Brottier P."/>
            <person name="Coutanceau J.-P."/>
            <person name="Gouzy J."/>
            <person name="Parra G."/>
            <person name="Lardier G."/>
            <person name="Chapple C."/>
            <person name="McKernan K.J."/>
            <person name="McEwan P."/>
            <person name="Bosak S."/>
            <person name="Kellis M."/>
            <person name="Volff J.-N."/>
            <person name="Guigo R."/>
            <person name="Zody M.C."/>
            <person name="Mesirov J."/>
            <person name="Lindblad-Toh K."/>
            <person name="Birren B."/>
            <person name="Nusbaum C."/>
            <person name="Kahn D."/>
            <person name="Robinson-Rechavi M."/>
            <person name="Laudet V."/>
            <person name="Schachter V."/>
            <person name="Quetier F."/>
            <person name="Saurin W."/>
            <person name="Scarpelli C."/>
            <person name="Wincker P."/>
            <person name="Lander E.S."/>
            <person name="Weissenbach J."/>
            <person name="Roest Crollius H."/>
        </authorList>
    </citation>
    <scope>NUCLEOTIDE SEQUENCE [LARGE SCALE GENOMIC DNA]</scope>
</reference>
<accession>H3CDN9</accession>
<dbReference type="InterPro" id="IPR045028">
    <property type="entry name" value="DinG/Rad3-like"/>
</dbReference>
<evidence type="ECO:0000256" key="1">
    <source>
        <dbReference type="ARBA" id="ARBA00004123"/>
    </source>
</evidence>
<dbReference type="Ensembl" id="ENSTNIT00000006511.1">
    <property type="protein sequence ID" value="ENSTNIP00000006362.1"/>
    <property type="gene ID" value="ENSTNIG00000003762.1"/>
</dbReference>
<evidence type="ECO:0000256" key="12">
    <source>
        <dbReference type="ARBA" id="ARBA00023204"/>
    </source>
</evidence>
<keyword evidence="13" id="KW-0413">Isomerase</keyword>
<reference evidence="18" key="2">
    <citation type="submission" date="2025-08" db="UniProtKB">
        <authorList>
            <consortium name="Ensembl"/>
        </authorList>
    </citation>
    <scope>IDENTIFICATION</scope>
</reference>
<dbReference type="Proteomes" id="UP000007303">
    <property type="component" value="Unassembled WGS sequence"/>
</dbReference>
<dbReference type="HOGENOM" id="CLU_006515_3_0_1"/>
<evidence type="ECO:0000259" key="17">
    <source>
        <dbReference type="SMART" id="SM00491"/>
    </source>
</evidence>
<dbReference type="GO" id="GO:0005634">
    <property type="term" value="C:nucleus"/>
    <property type="evidence" value="ECO:0007669"/>
    <property type="project" value="UniProtKB-SubCell"/>
</dbReference>
<evidence type="ECO:0000256" key="3">
    <source>
        <dbReference type="ARBA" id="ARBA00022723"/>
    </source>
</evidence>
<evidence type="ECO:0000256" key="4">
    <source>
        <dbReference type="ARBA" id="ARBA00022741"/>
    </source>
</evidence>
<dbReference type="GO" id="GO:0006281">
    <property type="term" value="P:DNA repair"/>
    <property type="evidence" value="ECO:0007669"/>
    <property type="project" value="UniProtKB-KW"/>
</dbReference>
<keyword evidence="3" id="KW-0479">Metal-binding</keyword>
<evidence type="ECO:0000256" key="16">
    <source>
        <dbReference type="ARBA" id="ARBA00073810"/>
    </source>
</evidence>
<evidence type="ECO:0000313" key="18">
    <source>
        <dbReference type="Ensembl" id="ENSTNIP00000006362.1"/>
    </source>
</evidence>
<evidence type="ECO:0000256" key="11">
    <source>
        <dbReference type="ARBA" id="ARBA00023125"/>
    </source>
</evidence>
<keyword evidence="11" id="KW-0238">DNA-binding</keyword>
<comment type="catalytic activity">
    <reaction evidence="15">
        <text>ATP + H2O = ADP + phosphate + H(+)</text>
        <dbReference type="Rhea" id="RHEA:13065"/>
        <dbReference type="ChEBI" id="CHEBI:15377"/>
        <dbReference type="ChEBI" id="CHEBI:15378"/>
        <dbReference type="ChEBI" id="CHEBI:30616"/>
        <dbReference type="ChEBI" id="CHEBI:43474"/>
        <dbReference type="ChEBI" id="CHEBI:456216"/>
    </reaction>
</comment>
<keyword evidence="6" id="KW-0378">Hydrolase</keyword>
<sequence>GNILSYWCFSPGFSMQDLVNQGVRCVILTSGTLSPLDSFTSEMRIDFPVRLENGHVIERDQIFVSVVDRGPDGVQLSSAFDRRFLSDCLTLLCSANLSRVVPHGLLVFFPSFPLMEKVLDFWRAHGHAERIDALKPIFVEPKGKANFSEVMDGYYNKVNDPQTKGGSFFAVCRGKASEGLDFADAFGRAVVITGLPFPPRMDPRVILKMQFLDEMNASKTSKMKFLSGQQWYRQQAFRAVNQAVGRVIRHRHDFGAIFLCDHRFKNPEARAQLPSWLKPCVHLCDSFGSVIRDVSKFFRVAQK</sequence>
<dbReference type="AlphaFoldDB" id="H3CDN9"/>
<dbReference type="GO" id="GO:0045910">
    <property type="term" value="P:negative regulation of DNA recombination"/>
    <property type="evidence" value="ECO:0007669"/>
    <property type="project" value="TreeGrafter"/>
</dbReference>
<evidence type="ECO:0000256" key="10">
    <source>
        <dbReference type="ARBA" id="ARBA00023014"/>
    </source>
</evidence>
<proteinExistence type="predicted"/>
<dbReference type="FunFam" id="3.40.50.300:FF:000431">
    <property type="entry name" value="Regulator of telomere elongation helicase 1"/>
    <property type="match status" value="1"/>
</dbReference>
<dbReference type="InterPro" id="IPR006555">
    <property type="entry name" value="ATP-dep_Helicase_C"/>
</dbReference>
<evidence type="ECO:0000256" key="6">
    <source>
        <dbReference type="ARBA" id="ARBA00022801"/>
    </source>
</evidence>
<dbReference type="GeneTree" id="ENSGT00950000182970"/>
<dbReference type="GO" id="GO:0005524">
    <property type="term" value="F:ATP binding"/>
    <property type="evidence" value="ECO:0007669"/>
    <property type="project" value="UniProtKB-KW"/>
</dbReference>
<dbReference type="NCBIfam" id="TIGR00604">
    <property type="entry name" value="rad3"/>
    <property type="match status" value="1"/>
</dbReference>
<organism evidence="18 19">
    <name type="scientific">Tetraodon nigroviridis</name>
    <name type="common">Spotted green pufferfish</name>
    <name type="synonym">Chelonodon nigroviridis</name>
    <dbReference type="NCBI Taxonomy" id="99883"/>
    <lineage>
        <taxon>Eukaryota</taxon>
        <taxon>Metazoa</taxon>
        <taxon>Chordata</taxon>
        <taxon>Craniata</taxon>
        <taxon>Vertebrata</taxon>
        <taxon>Euteleostomi</taxon>
        <taxon>Actinopterygii</taxon>
        <taxon>Neopterygii</taxon>
        <taxon>Teleostei</taxon>
        <taxon>Neoteleostei</taxon>
        <taxon>Acanthomorphata</taxon>
        <taxon>Eupercaria</taxon>
        <taxon>Tetraodontiformes</taxon>
        <taxon>Tetradontoidea</taxon>
        <taxon>Tetraodontidae</taxon>
        <taxon>Tetraodon</taxon>
    </lineage>
</organism>
<dbReference type="InterPro" id="IPR027417">
    <property type="entry name" value="P-loop_NTPase"/>
</dbReference>
<dbReference type="CDD" id="cd18788">
    <property type="entry name" value="SF2_C_XPD"/>
    <property type="match status" value="1"/>
</dbReference>
<keyword evidence="10" id="KW-0411">Iron-sulfur</keyword>
<protein>
    <recommendedName>
        <fullName evidence="16">Regulator of telomere elongation helicase 1 homolog</fullName>
    </recommendedName>
</protein>
<dbReference type="GO" id="GO:0016818">
    <property type="term" value="F:hydrolase activity, acting on acid anhydrides, in phosphorus-containing anhydrides"/>
    <property type="evidence" value="ECO:0007669"/>
    <property type="project" value="InterPro"/>
</dbReference>
<keyword evidence="8" id="KW-0067">ATP-binding</keyword>